<organism evidence="1 2">
    <name type="scientific">Colwellia echini</name>
    <dbReference type="NCBI Taxonomy" id="1982103"/>
    <lineage>
        <taxon>Bacteria</taxon>
        <taxon>Pseudomonadati</taxon>
        <taxon>Pseudomonadota</taxon>
        <taxon>Gammaproteobacteria</taxon>
        <taxon>Alteromonadales</taxon>
        <taxon>Colwelliaceae</taxon>
        <taxon>Colwellia</taxon>
    </lineage>
</organism>
<dbReference type="EMBL" id="PJAI02000061">
    <property type="protein sequence ID" value="TYK64141.1"/>
    <property type="molecule type" value="Genomic_DNA"/>
</dbReference>
<reference evidence="1 2" key="1">
    <citation type="submission" date="2019-08" db="EMBL/GenBank/DDBJ databases">
        <title>Microbe sample from Colwellia echini.</title>
        <authorList>
            <person name="Christiansen L."/>
            <person name="Pathiraja D."/>
            <person name="Schultz-Johansen M."/>
            <person name="Choi I.-G."/>
            <person name="Stougaard P."/>
        </authorList>
    </citation>
    <scope>NUCLEOTIDE SEQUENCE [LARGE SCALE GENOMIC DNA]</scope>
    <source>
        <strain evidence="1 2">A3</strain>
    </source>
</reference>
<proteinExistence type="predicted"/>
<comment type="caution">
    <text evidence="1">The sequence shown here is derived from an EMBL/GenBank/DDBJ whole genome shotgun (WGS) entry which is preliminary data.</text>
</comment>
<dbReference type="Proteomes" id="UP000815846">
    <property type="component" value="Unassembled WGS sequence"/>
</dbReference>
<name>A0ABY3MSH0_9GAMM</name>
<gene>
    <name evidence="1" type="ORF">CWS31_017245</name>
</gene>
<dbReference type="RefSeq" id="WP_148747792.1">
    <property type="nucleotide sequence ID" value="NZ_PJAI02000061.1"/>
</dbReference>
<sequence>MYTSIIMENIVLAKLKITLFILCTYILLPSAHAQHMERDLVVSQTMFSYLIEHNGSYQGTSAPVYFLKLYQADPPKSLLDKFNEARTVIKPSSMANIGPPREKAITVYDADTGNTGVILNIHSIKWSGENSVLVKAGYYEGLRSSEIKLYTLQFINGQWTVVKSQQLSVS</sequence>
<evidence type="ECO:0008006" key="3">
    <source>
        <dbReference type="Google" id="ProtNLM"/>
    </source>
</evidence>
<evidence type="ECO:0000313" key="1">
    <source>
        <dbReference type="EMBL" id="TYK64141.1"/>
    </source>
</evidence>
<protein>
    <recommendedName>
        <fullName evidence="3">DUF3828 domain-containing protein</fullName>
    </recommendedName>
</protein>
<keyword evidence="2" id="KW-1185">Reference proteome</keyword>
<accession>A0ABY3MSH0</accession>
<evidence type="ECO:0000313" key="2">
    <source>
        <dbReference type="Proteomes" id="UP000815846"/>
    </source>
</evidence>